<evidence type="ECO:0000313" key="1">
    <source>
        <dbReference type="EMBL" id="HEA86879.1"/>
    </source>
</evidence>
<dbReference type="EMBL" id="DSKA01000235">
    <property type="protein sequence ID" value="HEE18552.1"/>
    <property type="molecule type" value="Genomic_DNA"/>
</dbReference>
<name>A0A7C3EUC6_UNCW3</name>
<dbReference type="EMBL" id="DSLG01000003">
    <property type="protein sequence ID" value="HEA86879.1"/>
    <property type="molecule type" value="Genomic_DNA"/>
</dbReference>
<dbReference type="EMBL" id="DSTU01000003">
    <property type="protein sequence ID" value="HFJ53432.1"/>
    <property type="molecule type" value="Genomic_DNA"/>
</dbReference>
<gene>
    <name evidence="2" type="ORF">ENP62_03255</name>
    <name evidence="1" type="ORF">ENP94_02590</name>
    <name evidence="3" type="ORF">ENS16_01915</name>
</gene>
<protein>
    <recommendedName>
        <fullName evidence="4">Trimeric autotransporter adhesin YadA-like head domain-containing protein</fullName>
    </recommendedName>
</protein>
<sequence length="593" mass="61473">MNLRTVLLAVILLSTVVLPDQNAVILPAFHNSRASNACSITAAPEPIVIPKLLSYQGRLTDSLGHPVPDGTYQLTFRLYTQETGGNPFWSETRNLEVQGGIFSTLLGLVTPLNEVPDDGNLYLSVQVGTCAELTPRLRIVSAAYAFTANRADTANYALSTSLEIPKTWVRGEPDSVLSTVNFLGLTRGRADNMLHGNERCTHVNFGVACTTGAPDRDYTYCGVAAGFGNRAVGNGAFVGGGYSNDAIADYATVAGGDTNTASGTYAVVGGGSGNTASSSRATVAGGRANTASGTNATVAGGKYNIARGYCAAVAGGIDNVASDNCTAIGGGSGNLAAASGATVAGGRGNTASGRGATIAGGELNLASGPGAAVAGGENDTAAGDHSFAAGYHSVVPAGFSNSAAFNGQTATASGQLRCGILSQTGGAITIDHPLDPCGKILNHYSIGGPEMRNIYEGSVILDSSGKAEVRLPDYFSALNRNPHIQLTGVGSYEVYVIEDITDNRFVIAGRPGTKVYWLVTGERQDISAELIRQLMPVEQHKTGSLTGRVLNDEFLAGCREQLKREGKTQKTDFCTAGDAQRCEQLKRQQLRPE</sequence>
<evidence type="ECO:0000313" key="3">
    <source>
        <dbReference type="EMBL" id="HFJ53432.1"/>
    </source>
</evidence>
<organism evidence="3">
    <name type="scientific">candidate division WOR-3 bacterium</name>
    <dbReference type="NCBI Taxonomy" id="2052148"/>
    <lineage>
        <taxon>Bacteria</taxon>
        <taxon>Bacteria division WOR-3</taxon>
    </lineage>
</organism>
<evidence type="ECO:0008006" key="4">
    <source>
        <dbReference type="Google" id="ProtNLM"/>
    </source>
</evidence>
<dbReference type="AlphaFoldDB" id="A0A7C3EUC6"/>
<comment type="caution">
    <text evidence="3">The sequence shown here is derived from an EMBL/GenBank/DDBJ whole genome shotgun (WGS) entry which is preliminary data.</text>
</comment>
<reference evidence="3" key="1">
    <citation type="journal article" date="2020" name="mSystems">
        <title>Genome- and Community-Level Interaction Insights into Carbon Utilization and Element Cycling Functions of Hydrothermarchaeota in Hydrothermal Sediment.</title>
        <authorList>
            <person name="Zhou Z."/>
            <person name="Liu Y."/>
            <person name="Xu W."/>
            <person name="Pan J."/>
            <person name="Luo Z.H."/>
            <person name="Li M."/>
        </authorList>
    </citation>
    <scope>NUCLEOTIDE SEQUENCE [LARGE SCALE GENOMIC DNA]</scope>
    <source>
        <strain evidence="2">SpSt-236</strain>
        <strain evidence="1">SpSt-265</strain>
        <strain evidence="3">SpSt-465</strain>
    </source>
</reference>
<proteinExistence type="predicted"/>
<dbReference type="InterPro" id="IPR011049">
    <property type="entry name" value="Serralysin-like_metalloprot_C"/>
</dbReference>
<evidence type="ECO:0000313" key="2">
    <source>
        <dbReference type="EMBL" id="HEE18552.1"/>
    </source>
</evidence>
<dbReference type="Gene3D" id="2.150.10.10">
    <property type="entry name" value="Serralysin-like metalloprotease, C-terminal"/>
    <property type="match status" value="2"/>
</dbReference>
<dbReference type="CDD" id="cd12819">
    <property type="entry name" value="LbR_vir_like"/>
    <property type="match status" value="1"/>
</dbReference>
<accession>A0A7C3EUC6</accession>